<feature type="transmembrane region" description="Helical" evidence="3">
    <location>
        <begin position="124"/>
        <end position="146"/>
    </location>
</feature>
<protein>
    <submittedName>
        <fullName evidence="4">ABC transporter</fullName>
    </submittedName>
</protein>
<dbReference type="AlphaFoldDB" id="A0A258HJ57"/>
<organism evidence="4 5">
    <name type="scientific">Brevundimonas subvibrioides</name>
    <dbReference type="NCBI Taxonomy" id="74313"/>
    <lineage>
        <taxon>Bacteria</taxon>
        <taxon>Pseudomonadati</taxon>
        <taxon>Pseudomonadota</taxon>
        <taxon>Alphaproteobacteria</taxon>
        <taxon>Caulobacterales</taxon>
        <taxon>Caulobacteraceae</taxon>
        <taxon>Brevundimonas</taxon>
    </lineage>
</organism>
<feature type="transmembrane region" description="Helical" evidence="3">
    <location>
        <begin position="214"/>
        <end position="232"/>
    </location>
</feature>
<dbReference type="GO" id="GO:0015920">
    <property type="term" value="P:lipopolysaccharide transport"/>
    <property type="evidence" value="ECO:0007669"/>
    <property type="project" value="TreeGrafter"/>
</dbReference>
<evidence type="ECO:0000256" key="1">
    <source>
        <dbReference type="ARBA" id="ARBA00007783"/>
    </source>
</evidence>
<dbReference type="GO" id="GO:0140359">
    <property type="term" value="F:ABC-type transporter activity"/>
    <property type="evidence" value="ECO:0007669"/>
    <property type="project" value="InterPro"/>
</dbReference>
<dbReference type="PRINTS" id="PR00164">
    <property type="entry name" value="ABC2TRNSPORT"/>
</dbReference>
<name>A0A258HJ57_9CAUL</name>
<gene>
    <name evidence="4" type="ORF">B7Y86_10520</name>
</gene>
<comment type="caution">
    <text evidence="4">The sequence shown here is derived from an EMBL/GenBank/DDBJ whole genome shotgun (WGS) entry which is preliminary data.</text>
</comment>
<feature type="transmembrane region" description="Helical" evidence="3">
    <location>
        <begin position="54"/>
        <end position="78"/>
    </location>
</feature>
<sequence>MMREMTTRYGRQGLGFAWVIGEPLIFCFGVLILWTATKPAYEHGIRLAPFVMTGYMSLILIRHFIALLSSAIQANLGLMYHRQVAPLHLLYSRVLLEFGGATGAFVVVYGVLLGLGQVSLPHDYLLLYCGWLLLAWNAMGFALMMTGLAMRYDIMERLVPVIGYVLIPISGSFFMVSWLPAAAREYVMYIPFVHGIEMIRAGVFGEFVPTYYNAPYALFVGAIMNIIGLLIISSSRDRIEVE</sequence>
<accession>A0A258HJ57</accession>
<feature type="transmembrane region" description="Helical" evidence="3">
    <location>
        <begin position="158"/>
        <end position="179"/>
    </location>
</feature>
<reference evidence="4 5" key="1">
    <citation type="submission" date="2017-03" db="EMBL/GenBank/DDBJ databases">
        <title>Lifting the veil on microbial sulfur biogeochemistry in mining wastewaters.</title>
        <authorList>
            <person name="Kantor R.S."/>
            <person name="Colenbrander Nelson T."/>
            <person name="Marshall S."/>
            <person name="Bennett D."/>
            <person name="Apte S."/>
            <person name="Camacho D."/>
            <person name="Thomas B.C."/>
            <person name="Warren L.A."/>
            <person name="Banfield J.F."/>
        </authorList>
    </citation>
    <scope>NUCLEOTIDE SEQUENCE [LARGE SCALE GENOMIC DNA]</scope>
    <source>
        <strain evidence="4">32-68-21</strain>
    </source>
</reference>
<dbReference type="PANTHER" id="PTHR30413">
    <property type="entry name" value="INNER MEMBRANE TRANSPORT PERMEASE"/>
    <property type="match status" value="1"/>
</dbReference>
<evidence type="ECO:0000256" key="3">
    <source>
        <dbReference type="SAM" id="Phobius"/>
    </source>
</evidence>
<evidence type="ECO:0000256" key="2">
    <source>
        <dbReference type="ARBA" id="ARBA00022448"/>
    </source>
</evidence>
<dbReference type="EMBL" id="NCEQ01000008">
    <property type="protein sequence ID" value="OYX56382.1"/>
    <property type="molecule type" value="Genomic_DNA"/>
</dbReference>
<dbReference type="InterPro" id="IPR000412">
    <property type="entry name" value="ABC_2_transport"/>
</dbReference>
<keyword evidence="2" id="KW-0813">Transport</keyword>
<feature type="transmembrane region" description="Helical" evidence="3">
    <location>
        <begin position="12"/>
        <end position="34"/>
    </location>
</feature>
<keyword evidence="3" id="KW-0812">Transmembrane</keyword>
<proteinExistence type="inferred from homology"/>
<evidence type="ECO:0000313" key="5">
    <source>
        <dbReference type="Proteomes" id="UP000216147"/>
    </source>
</evidence>
<keyword evidence="3" id="KW-0472">Membrane</keyword>
<feature type="transmembrane region" description="Helical" evidence="3">
    <location>
        <begin position="90"/>
        <end position="112"/>
    </location>
</feature>
<dbReference type="PANTHER" id="PTHR30413:SF10">
    <property type="entry name" value="CAPSULE POLYSACCHARIDE EXPORT INNER-MEMBRANE PROTEIN CTRC"/>
    <property type="match status" value="1"/>
</dbReference>
<comment type="similarity">
    <text evidence="1">Belongs to the ABC-2 integral membrane protein family.</text>
</comment>
<dbReference type="GO" id="GO:0043190">
    <property type="term" value="C:ATP-binding cassette (ABC) transporter complex"/>
    <property type="evidence" value="ECO:0007669"/>
    <property type="project" value="InterPro"/>
</dbReference>
<keyword evidence="3" id="KW-1133">Transmembrane helix</keyword>
<evidence type="ECO:0000313" key="4">
    <source>
        <dbReference type="EMBL" id="OYX56382.1"/>
    </source>
</evidence>
<dbReference type="Proteomes" id="UP000216147">
    <property type="component" value="Unassembled WGS sequence"/>
</dbReference>